<accession>A0A0A9CTN1</accession>
<sequence length="44" mass="5044">MITDGLPILYRAKCGTMLSANYSGLPFYCLQWLPFYRHSSITLT</sequence>
<dbReference type="EMBL" id="GBRH01218236">
    <property type="protein sequence ID" value="JAD79659.1"/>
    <property type="molecule type" value="Transcribed_RNA"/>
</dbReference>
<organism evidence="1">
    <name type="scientific">Arundo donax</name>
    <name type="common">Giant reed</name>
    <name type="synonym">Donax arundinaceus</name>
    <dbReference type="NCBI Taxonomy" id="35708"/>
    <lineage>
        <taxon>Eukaryota</taxon>
        <taxon>Viridiplantae</taxon>
        <taxon>Streptophyta</taxon>
        <taxon>Embryophyta</taxon>
        <taxon>Tracheophyta</taxon>
        <taxon>Spermatophyta</taxon>
        <taxon>Magnoliopsida</taxon>
        <taxon>Liliopsida</taxon>
        <taxon>Poales</taxon>
        <taxon>Poaceae</taxon>
        <taxon>PACMAD clade</taxon>
        <taxon>Arundinoideae</taxon>
        <taxon>Arundineae</taxon>
        <taxon>Arundo</taxon>
    </lineage>
</organism>
<name>A0A0A9CTN1_ARUDO</name>
<reference evidence="1" key="1">
    <citation type="submission" date="2014-09" db="EMBL/GenBank/DDBJ databases">
        <authorList>
            <person name="Magalhaes I.L.F."/>
            <person name="Oliveira U."/>
            <person name="Santos F.R."/>
            <person name="Vidigal T.H.D.A."/>
            <person name="Brescovit A.D."/>
            <person name="Santos A.J."/>
        </authorList>
    </citation>
    <scope>NUCLEOTIDE SEQUENCE</scope>
    <source>
        <tissue evidence="1">Shoot tissue taken approximately 20 cm above the soil surface</tissue>
    </source>
</reference>
<reference evidence="1" key="2">
    <citation type="journal article" date="2015" name="Data Brief">
        <title>Shoot transcriptome of the giant reed, Arundo donax.</title>
        <authorList>
            <person name="Barrero R.A."/>
            <person name="Guerrero F.D."/>
            <person name="Moolhuijzen P."/>
            <person name="Goolsby J.A."/>
            <person name="Tidwell J."/>
            <person name="Bellgard S.E."/>
            <person name="Bellgard M.I."/>
        </authorList>
    </citation>
    <scope>NUCLEOTIDE SEQUENCE</scope>
    <source>
        <tissue evidence="1">Shoot tissue taken approximately 20 cm above the soil surface</tissue>
    </source>
</reference>
<dbReference type="AlphaFoldDB" id="A0A0A9CTN1"/>
<evidence type="ECO:0000313" key="1">
    <source>
        <dbReference type="EMBL" id="JAD79659.1"/>
    </source>
</evidence>
<protein>
    <submittedName>
        <fullName evidence="1">Uncharacterized protein</fullName>
    </submittedName>
</protein>
<proteinExistence type="predicted"/>